<dbReference type="Proteomes" id="UP000092154">
    <property type="component" value="Unassembled WGS sequence"/>
</dbReference>
<organism evidence="1 2">
    <name type="scientific">Rhizopogon vinicolor AM-OR11-026</name>
    <dbReference type="NCBI Taxonomy" id="1314800"/>
    <lineage>
        <taxon>Eukaryota</taxon>
        <taxon>Fungi</taxon>
        <taxon>Dikarya</taxon>
        <taxon>Basidiomycota</taxon>
        <taxon>Agaricomycotina</taxon>
        <taxon>Agaricomycetes</taxon>
        <taxon>Agaricomycetidae</taxon>
        <taxon>Boletales</taxon>
        <taxon>Suillineae</taxon>
        <taxon>Rhizopogonaceae</taxon>
        <taxon>Rhizopogon</taxon>
    </lineage>
</organism>
<name>A0A1B7MK12_9AGAM</name>
<keyword evidence="2" id="KW-1185">Reference proteome</keyword>
<protein>
    <submittedName>
        <fullName evidence="1">Uncharacterized protein</fullName>
    </submittedName>
</protein>
<sequence length="88" mass="10684">MSDVGIVHHLKDHYDQEEYGLSVITFRQMRNTWGWKRTLKQRHTLEFIEQFVREIRQRFPCRGAEAVMRDLRRRFDFHVPRAPSLSLG</sequence>
<accession>A0A1B7MK12</accession>
<gene>
    <name evidence="1" type="ORF">K503DRAFT_804805</name>
</gene>
<dbReference type="OrthoDB" id="3036013at2759"/>
<evidence type="ECO:0000313" key="2">
    <source>
        <dbReference type="Proteomes" id="UP000092154"/>
    </source>
</evidence>
<reference evidence="1 2" key="1">
    <citation type="submission" date="2016-06" db="EMBL/GenBank/DDBJ databases">
        <title>Comparative genomics of the ectomycorrhizal sister species Rhizopogon vinicolor and Rhizopogon vesiculosus (Basidiomycota: Boletales) reveals a divergence of the mating type B locus.</title>
        <authorList>
            <consortium name="DOE Joint Genome Institute"/>
            <person name="Mujic A.B."/>
            <person name="Kuo A."/>
            <person name="Tritt A."/>
            <person name="Lipzen A."/>
            <person name="Chen C."/>
            <person name="Johnson J."/>
            <person name="Sharma A."/>
            <person name="Barry K."/>
            <person name="Grigoriev I.V."/>
            <person name="Spatafora J.W."/>
        </authorList>
    </citation>
    <scope>NUCLEOTIDE SEQUENCE [LARGE SCALE GENOMIC DNA]</scope>
    <source>
        <strain evidence="1 2">AM-OR11-026</strain>
    </source>
</reference>
<dbReference type="AlphaFoldDB" id="A0A1B7MK12"/>
<dbReference type="InParanoid" id="A0A1B7MK12"/>
<dbReference type="EMBL" id="KV448879">
    <property type="protein sequence ID" value="OAX32927.1"/>
    <property type="molecule type" value="Genomic_DNA"/>
</dbReference>
<proteinExistence type="predicted"/>
<evidence type="ECO:0000313" key="1">
    <source>
        <dbReference type="EMBL" id="OAX32927.1"/>
    </source>
</evidence>
<dbReference type="STRING" id="1314800.A0A1B7MK12"/>